<name>A0A9W8AUA4_9FUNG</name>
<evidence type="ECO:0000313" key="1">
    <source>
        <dbReference type="EMBL" id="KAJ1967599.1"/>
    </source>
</evidence>
<accession>A0A9W8AUA4</accession>
<gene>
    <name evidence="1" type="ORF">IWQ62_001753</name>
</gene>
<proteinExistence type="predicted"/>
<evidence type="ECO:0000313" key="2">
    <source>
        <dbReference type="Proteomes" id="UP001150925"/>
    </source>
</evidence>
<dbReference type="AlphaFoldDB" id="A0A9W8AUA4"/>
<dbReference type="EMBL" id="JANBPY010000311">
    <property type="protein sequence ID" value="KAJ1967599.1"/>
    <property type="molecule type" value="Genomic_DNA"/>
</dbReference>
<comment type="caution">
    <text evidence="1">The sequence shown here is derived from an EMBL/GenBank/DDBJ whole genome shotgun (WGS) entry which is preliminary data.</text>
</comment>
<reference evidence="1" key="1">
    <citation type="submission" date="2022-07" db="EMBL/GenBank/DDBJ databases">
        <title>Phylogenomic reconstructions and comparative analyses of Kickxellomycotina fungi.</title>
        <authorList>
            <person name="Reynolds N.K."/>
            <person name="Stajich J.E."/>
            <person name="Barry K."/>
            <person name="Grigoriev I.V."/>
            <person name="Crous P."/>
            <person name="Smith M.E."/>
        </authorList>
    </citation>
    <scope>NUCLEOTIDE SEQUENCE</scope>
    <source>
        <strain evidence="1">RSA 1196</strain>
    </source>
</reference>
<dbReference type="Proteomes" id="UP001150925">
    <property type="component" value="Unassembled WGS sequence"/>
</dbReference>
<sequence length="136" mass="15519">MGYYAGHCFALNITEMVAMLNAVYPNHEGDRFSLFTTHLRSQGLDNFGVIRTLQHPTKVFLFFSCRRVEDNTLVPLPIVYHMAMQFVAATGLLLANGWFPLYFSTLNQGYWAHFQLSAPIDNTQHVQIATEISLYI</sequence>
<keyword evidence="2" id="KW-1185">Reference proteome</keyword>
<protein>
    <submittedName>
        <fullName evidence="1">Uncharacterized protein</fullName>
    </submittedName>
</protein>
<organism evidence="1 2">
    <name type="scientific">Dispira parvispora</name>
    <dbReference type="NCBI Taxonomy" id="1520584"/>
    <lineage>
        <taxon>Eukaryota</taxon>
        <taxon>Fungi</taxon>
        <taxon>Fungi incertae sedis</taxon>
        <taxon>Zoopagomycota</taxon>
        <taxon>Kickxellomycotina</taxon>
        <taxon>Dimargaritomycetes</taxon>
        <taxon>Dimargaritales</taxon>
        <taxon>Dimargaritaceae</taxon>
        <taxon>Dispira</taxon>
    </lineage>
</organism>